<organism evidence="1 2">
    <name type="scientific">Pseudoalteromonas phenolica</name>
    <dbReference type="NCBI Taxonomy" id="161398"/>
    <lineage>
        <taxon>Bacteria</taxon>
        <taxon>Pseudomonadati</taxon>
        <taxon>Pseudomonadota</taxon>
        <taxon>Gammaproteobacteria</taxon>
        <taxon>Alteromonadales</taxon>
        <taxon>Pseudoalteromonadaceae</taxon>
        <taxon>Pseudoalteromonas</taxon>
    </lineage>
</organism>
<comment type="caution">
    <text evidence="1">The sequence shown here is derived from an EMBL/GenBank/DDBJ whole genome shotgun (WGS) entry which is preliminary data.</text>
</comment>
<accession>A0A4Q7IIH7</accession>
<protein>
    <submittedName>
        <fullName evidence="1">Uncharacterized protein</fullName>
    </submittedName>
</protein>
<gene>
    <name evidence="1" type="ORF">C1E23_20945</name>
</gene>
<reference evidence="1 2" key="1">
    <citation type="submission" date="2018-01" db="EMBL/GenBank/DDBJ databases">
        <title>Co-occurrence of chitin degradation, pigmentation and bioactivity in marine Pseudoalteromonas.</title>
        <authorList>
            <person name="Paulsen S."/>
            <person name="Gram L."/>
            <person name="Machado H."/>
        </authorList>
    </citation>
    <scope>NUCLEOTIDE SEQUENCE [LARGE SCALE GENOMIC DNA]</scope>
    <source>
        <strain evidence="1 2">S3898</strain>
    </source>
</reference>
<dbReference type="EMBL" id="PPSX01000158">
    <property type="protein sequence ID" value="RZQ51179.1"/>
    <property type="molecule type" value="Genomic_DNA"/>
</dbReference>
<sequence length="103" mass="11921">MNLQILINIFQNDPGKFIPQDSIYQLMAFLRGYCFAQNVVAIDSTGKPCQDHELLESFADYIRSQYSYDGERISIEEVLYEVSPESAFELFFEHWDGFIGVAH</sequence>
<evidence type="ECO:0000313" key="2">
    <source>
        <dbReference type="Proteomes" id="UP000291338"/>
    </source>
</evidence>
<name>A0A4Q7IIH7_9GAMM</name>
<evidence type="ECO:0000313" key="1">
    <source>
        <dbReference type="EMBL" id="RZQ51179.1"/>
    </source>
</evidence>
<dbReference type="Proteomes" id="UP000291338">
    <property type="component" value="Unassembled WGS sequence"/>
</dbReference>
<dbReference type="AlphaFoldDB" id="A0A4Q7IIH7"/>
<proteinExistence type="predicted"/>